<name>A0ABU8HAS5_9BACI</name>
<evidence type="ECO:0000313" key="2">
    <source>
        <dbReference type="EMBL" id="MEI5906408.1"/>
    </source>
</evidence>
<dbReference type="Pfam" id="PF13556">
    <property type="entry name" value="HTH_30"/>
    <property type="match status" value="1"/>
</dbReference>
<dbReference type="EMBL" id="JBBAXC010000003">
    <property type="protein sequence ID" value="MEI5906408.1"/>
    <property type="molecule type" value="Genomic_DNA"/>
</dbReference>
<protein>
    <submittedName>
        <fullName evidence="2">Helix-turn-helix domain-containing protein</fullName>
    </submittedName>
</protein>
<sequence length="310" mass="36336">MFQKLKEKYPNARIQKAMPGKEHNHYHWYTVSGEPHYIGIPKEVLSIEEKDLLAVFLEPITPSSFISYTPEETQWYRFLFDEDTTLLPAKQGETYRFIHFHISSYVDRELLVEAFSNIFPSEIIVLFHEKGYGLIIEKKSDFMMSIEDLSAAVQVLESDFLTMLSFFFGKSHHLTEGLSEEMMKEKSLFSFALSTMHKNKVITFEEVFPVYLLKQLSNSQKETVFSSLHQGFKEEPEMVLTIKRFLENQSNVSLTAKQLFMHRNSLQYRIDKFIEKTQINLKSFKGGITAYLACLDYEFHHQSSNMHKDD</sequence>
<dbReference type="InterPro" id="IPR009057">
    <property type="entry name" value="Homeodomain-like_sf"/>
</dbReference>
<reference evidence="2 3" key="1">
    <citation type="journal article" date="2018" name="J. Microbiol.">
        <title>Bacillus spongiae sp. nov., isolated from sponge of Jeju Island.</title>
        <authorList>
            <person name="Lee G.E."/>
            <person name="Im W.T."/>
            <person name="Park J.S."/>
        </authorList>
    </citation>
    <scope>NUCLEOTIDE SEQUENCE [LARGE SCALE GENOMIC DNA]</scope>
    <source>
        <strain evidence="2 3">135PIL107-10</strain>
    </source>
</reference>
<feature type="domain" description="PucR C-terminal helix-turn-helix" evidence="1">
    <location>
        <begin position="241"/>
        <end position="294"/>
    </location>
</feature>
<evidence type="ECO:0000313" key="3">
    <source>
        <dbReference type="Proteomes" id="UP001312865"/>
    </source>
</evidence>
<accession>A0ABU8HAS5</accession>
<dbReference type="PANTHER" id="PTHR33744:SF15">
    <property type="entry name" value="CARBOHYDRATE DIACID REGULATOR"/>
    <property type="match status" value="1"/>
</dbReference>
<organism evidence="2 3">
    <name type="scientific">Bacillus spongiae</name>
    <dbReference type="NCBI Taxonomy" id="2683610"/>
    <lineage>
        <taxon>Bacteria</taxon>
        <taxon>Bacillati</taxon>
        <taxon>Bacillota</taxon>
        <taxon>Bacilli</taxon>
        <taxon>Bacillales</taxon>
        <taxon>Bacillaceae</taxon>
        <taxon>Bacillus</taxon>
    </lineage>
</organism>
<proteinExistence type="predicted"/>
<dbReference type="RefSeq" id="WP_336585841.1">
    <property type="nucleotide sequence ID" value="NZ_JBBAXC010000003.1"/>
</dbReference>
<gene>
    <name evidence="2" type="ORF">WAK64_04985</name>
</gene>
<comment type="caution">
    <text evidence="2">The sequence shown here is derived from an EMBL/GenBank/DDBJ whole genome shotgun (WGS) entry which is preliminary data.</text>
</comment>
<dbReference type="InterPro" id="IPR051448">
    <property type="entry name" value="CdaR-like_regulators"/>
</dbReference>
<dbReference type="SUPFAM" id="SSF46689">
    <property type="entry name" value="Homeodomain-like"/>
    <property type="match status" value="1"/>
</dbReference>
<dbReference type="InterPro" id="IPR042070">
    <property type="entry name" value="PucR_C-HTH_sf"/>
</dbReference>
<dbReference type="InterPro" id="IPR025736">
    <property type="entry name" value="PucR_C-HTH_dom"/>
</dbReference>
<dbReference type="PANTHER" id="PTHR33744">
    <property type="entry name" value="CARBOHYDRATE DIACID REGULATOR"/>
    <property type="match status" value="1"/>
</dbReference>
<dbReference type="Gene3D" id="1.10.10.2840">
    <property type="entry name" value="PucR C-terminal helix-turn-helix domain"/>
    <property type="match status" value="1"/>
</dbReference>
<keyword evidence="3" id="KW-1185">Reference proteome</keyword>
<evidence type="ECO:0000259" key="1">
    <source>
        <dbReference type="Pfam" id="PF13556"/>
    </source>
</evidence>
<dbReference type="Proteomes" id="UP001312865">
    <property type="component" value="Unassembled WGS sequence"/>
</dbReference>